<comment type="caution">
    <text evidence="2">The sequence shown here is derived from an EMBL/GenBank/DDBJ whole genome shotgun (WGS) entry which is preliminary data.</text>
</comment>
<evidence type="ECO:0000313" key="2">
    <source>
        <dbReference type="EMBL" id="KAF6165345.1"/>
    </source>
</evidence>
<protein>
    <submittedName>
        <fullName evidence="2">Uncharacterized protein</fullName>
    </submittedName>
</protein>
<dbReference type="Proteomes" id="UP000541444">
    <property type="component" value="Unassembled WGS sequence"/>
</dbReference>
<sequence length="207" mass="22928">MKPSETDMQQDLVQEAMRNLIEAPIIGAAPAIEPLAVGAPVVGILIIGSSSSTTEIRAIVVRVCSQLEEHAGGNTLLLGDTPLLGQYQFSAPEKTVKRKRGRGNEKNDGKMKKVVKDLMVDDDVEVGREVKFKAISSEYGGDLLEWIKGDEKDDEDKKDVEEKVKSEEEQPQVVEEKDSELPTVVVHYNRENGVQYANELFDEEEDS</sequence>
<keyword evidence="3" id="KW-1185">Reference proteome</keyword>
<accession>A0A7J7NDU0</accession>
<organism evidence="2 3">
    <name type="scientific">Kingdonia uniflora</name>
    <dbReference type="NCBI Taxonomy" id="39325"/>
    <lineage>
        <taxon>Eukaryota</taxon>
        <taxon>Viridiplantae</taxon>
        <taxon>Streptophyta</taxon>
        <taxon>Embryophyta</taxon>
        <taxon>Tracheophyta</taxon>
        <taxon>Spermatophyta</taxon>
        <taxon>Magnoliopsida</taxon>
        <taxon>Ranunculales</taxon>
        <taxon>Circaeasteraceae</taxon>
        <taxon>Kingdonia</taxon>
    </lineage>
</organism>
<name>A0A7J7NDU0_9MAGN</name>
<reference evidence="2 3" key="1">
    <citation type="journal article" date="2020" name="IScience">
        <title>Genome Sequencing of the Endangered Kingdonia uniflora (Circaeasteraceae, Ranunculales) Reveals Potential Mechanisms of Evolutionary Specialization.</title>
        <authorList>
            <person name="Sun Y."/>
            <person name="Deng T."/>
            <person name="Zhang A."/>
            <person name="Moore M.J."/>
            <person name="Landis J.B."/>
            <person name="Lin N."/>
            <person name="Zhang H."/>
            <person name="Zhang X."/>
            <person name="Huang J."/>
            <person name="Zhang X."/>
            <person name="Sun H."/>
            <person name="Wang H."/>
        </authorList>
    </citation>
    <scope>NUCLEOTIDE SEQUENCE [LARGE SCALE GENOMIC DNA]</scope>
    <source>
        <strain evidence="2">TB1705</strain>
        <tissue evidence="2">Leaf</tissue>
    </source>
</reference>
<dbReference type="EMBL" id="JACGCM010000854">
    <property type="protein sequence ID" value="KAF6165345.1"/>
    <property type="molecule type" value="Genomic_DNA"/>
</dbReference>
<dbReference type="AlphaFoldDB" id="A0A7J7NDU0"/>
<gene>
    <name evidence="2" type="ORF">GIB67_018789</name>
</gene>
<feature type="region of interest" description="Disordered" evidence="1">
    <location>
        <begin position="150"/>
        <end position="180"/>
    </location>
</feature>
<evidence type="ECO:0000256" key="1">
    <source>
        <dbReference type="SAM" id="MobiDB-lite"/>
    </source>
</evidence>
<proteinExistence type="predicted"/>
<evidence type="ECO:0000313" key="3">
    <source>
        <dbReference type="Proteomes" id="UP000541444"/>
    </source>
</evidence>